<dbReference type="Proteomes" id="UP001589670">
    <property type="component" value="Unassembled WGS sequence"/>
</dbReference>
<name>A0ABV5I3S1_9RHOB</name>
<evidence type="ECO:0000256" key="1">
    <source>
        <dbReference type="ARBA" id="ARBA00001709"/>
    </source>
</evidence>
<dbReference type="EMBL" id="JBHMEC010000026">
    <property type="protein sequence ID" value="MFB9151093.1"/>
    <property type="molecule type" value="Genomic_DNA"/>
</dbReference>
<dbReference type="InterPro" id="IPR045004">
    <property type="entry name" value="ECH_dom"/>
</dbReference>
<dbReference type="RefSeq" id="WP_377070662.1">
    <property type="nucleotide sequence ID" value="NZ_JBHMEC010000026.1"/>
</dbReference>
<dbReference type="InterPro" id="IPR032259">
    <property type="entry name" value="HIBYL-CoA-H"/>
</dbReference>
<dbReference type="EC" id="3.1.2.4" evidence="2"/>
<evidence type="ECO:0000256" key="2">
    <source>
        <dbReference type="ARBA" id="ARBA00011915"/>
    </source>
</evidence>
<keyword evidence="3" id="KW-0378">Hydrolase</keyword>
<dbReference type="InterPro" id="IPR029045">
    <property type="entry name" value="ClpP/crotonase-like_dom_sf"/>
</dbReference>
<dbReference type="NCBIfam" id="NF004127">
    <property type="entry name" value="PRK05617.1"/>
    <property type="match status" value="1"/>
</dbReference>
<dbReference type="PANTHER" id="PTHR43176:SF3">
    <property type="entry name" value="3-HYDROXYISOBUTYRYL-COA HYDROLASE, MITOCHONDRIAL"/>
    <property type="match status" value="1"/>
</dbReference>
<accession>A0ABV5I3S1</accession>
<evidence type="ECO:0000313" key="6">
    <source>
        <dbReference type="Proteomes" id="UP001589670"/>
    </source>
</evidence>
<proteinExistence type="predicted"/>
<evidence type="ECO:0000259" key="4">
    <source>
        <dbReference type="Pfam" id="PF16113"/>
    </source>
</evidence>
<evidence type="ECO:0000256" key="3">
    <source>
        <dbReference type="ARBA" id="ARBA00022801"/>
    </source>
</evidence>
<dbReference type="SUPFAM" id="SSF52096">
    <property type="entry name" value="ClpP/crotonase"/>
    <property type="match status" value="1"/>
</dbReference>
<gene>
    <name evidence="5" type="ORF">ACFFU4_15185</name>
</gene>
<keyword evidence="6" id="KW-1185">Reference proteome</keyword>
<feature type="domain" description="Enoyl-CoA hydratase/isomerase" evidence="4">
    <location>
        <begin position="14"/>
        <end position="320"/>
    </location>
</feature>
<dbReference type="CDD" id="cd06558">
    <property type="entry name" value="crotonase-like"/>
    <property type="match status" value="1"/>
</dbReference>
<evidence type="ECO:0000313" key="5">
    <source>
        <dbReference type="EMBL" id="MFB9151093.1"/>
    </source>
</evidence>
<dbReference type="Gene3D" id="3.90.226.10">
    <property type="entry name" value="2-enoyl-CoA Hydratase, Chain A, domain 1"/>
    <property type="match status" value="1"/>
</dbReference>
<dbReference type="Pfam" id="PF16113">
    <property type="entry name" value="ECH_2"/>
    <property type="match status" value="1"/>
</dbReference>
<comment type="caution">
    <text evidence="5">The sequence shown here is derived from an EMBL/GenBank/DDBJ whole genome shotgun (WGS) entry which is preliminary data.</text>
</comment>
<organism evidence="5 6">
    <name type="scientific">Roseovarius ramblicola</name>
    <dbReference type="NCBI Taxonomy" id="2022336"/>
    <lineage>
        <taxon>Bacteria</taxon>
        <taxon>Pseudomonadati</taxon>
        <taxon>Pseudomonadota</taxon>
        <taxon>Alphaproteobacteria</taxon>
        <taxon>Rhodobacterales</taxon>
        <taxon>Roseobacteraceae</taxon>
        <taxon>Roseovarius</taxon>
    </lineage>
</organism>
<reference evidence="5 6" key="1">
    <citation type="submission" date="2024-09" db="EMBL/GenBank/DDBJ databases">
        <authorList>
            <person name="Sun Q."/>
            <person name="Mori K."/>
        </authorList>
    </citation>
    <scope>NUCLEOTIDE SEQUENCE [LARGE SCALE GENOMIC DNA]</scope>
    <source>
        <strain evidence="5 6">CECT 9424</strain>
    </source>
</reference>
<dbReference type="PANTHER" id="PTHR43176">
    <property type="entry name" value="3-HYDROXYISOBUTYRYL-COA HYDROLASE-RELATED"/>
    <property type="match status" value="1"/>
</dbReference>
<protein>
    <recommendedName>
        <fullName evidence="2">3-hydroxyisobutyryl-CoA hydrolase</fullName>
        <ecNumber evidence="2">3.1.2.4</ecNumber>
    </recommendedName>
</protein>
<sequence length="347" mass="37238">MSDDIHIRKEGRAGRITLTRPRALNALSYEMCGAIEAALDDWRNDDEVALVLIDAEGDKAFCAGGDIQQLYDTGCAGDFAYGRRFWADEYRLNARIARYPKPYVALMQGFVMGGGVGISCHGSHRVVCESTQVAMPECGIGLVPDVGGSLLLARAPGRAGEYLGTTGTRMGPDDAIYAGFADRYSPQLKWQELRVALIESGDPGVIDGFAGTPPEGGLRAQQAGIDAHFGGEGLHDILNSLRSDDGDFASAALKAIGRGSPLSMACTVEMVHRLRGPGAGIGRALGLEYRFTYRAMEIGDFLEGTRAAIIDRDRKPQWKHGLDALPGYAVSQMLMPLGPDALTLEEE</sequence>
<comment type="catalytic activity">
    <reaction evidence="1">
        <text>3-hydroxy-2-methylpropanoyl-CoA + H2O = 3-hydroxy-2-methylpropanoate + CoA + H(+)</text>
        <dbReference type="Rhea" id="RHEA:20888"/>
        <dbReference type="ChEBI" id="CHEBI:11805"/>
        <dbReference type="ChEBI" id="CHEBI:15377"/>
        <dbReference type="ChEBI" id="CHEBI:15378"/>
        <dbReference type="ChEBI" id="CHEBI:57287"/>
        <dbReference type="ChEBI" id="CHEBI:57340"/>
        <dbReference type="EC" id="3.1.2.4"/>
    </reaction>
</comment>